<feature type="compositionally biased region" description="Acidic residues" evidence="2">
    <location>
        <begin position="50"/>
        <end position="68"/>
    </location>
</feature>
<dbReference type="InterPro" id="IPR004665">
    <property type="entry name" value="Term_rho"/>
</dbReference>
<protein>
    <submittedName>
        <fullName evidence="4">Transcription termination factor Rho</fullName>
    </submittedName>
</protein>
<dbReference type="InterPro" id="IPR003593">
    <property type="entry name" value="AAA+_ATPase"/>
</dbReference>
<evidence type="ECO:0000313" key="5">
    <source>
        <dbReference type="Proteomes" id="UP000321805"/>
    </source>
</evidence>
<dbReference type="Pfam" id="PF07497">
    <property type="entry name" value="Rho_RNA_bind"/>
    <property type="match status" value="1"/>
</dbReference>
<dbReference type="OrthoDB" id="9805197at2"/>
<dbReference type="GO" id="GO:0008186">
    <property type="term" value="F:ATP-dependent activity, acting on RNA"/>
    <property type="evidence" value="ECO:0007669"/>
    <property type="project" value="InterPro"/>
</dbReference>
<sequence>MSVLTRSALEASPLADLHTIASELGIDGFRRLRKAELVDRILGTQGGEDAVAEAEAPEAEEAEVEEAVAADAEDKPRRRRGARGGRSRRRPGDDEDGSAEEADAEDAVADEPVAADDVIATEDEVVEEEIEEEEREAARPRRRSRGARDRDRGDGLNRDRDADRDRDAEDRVERVVSGVVELLPNGSGFVRVTPPEPSDDDVYVSAAQVRRCELVSGDRVAGPVREPRRSERYPSLVRIDTINDRPADEVAEGTHFDDLPCTLPTERLALGSEDATLKAIEWLTPIGKGSRVTITGEAHAGKSEALKRLAGALNTVEGLEVHVVLAAVRPEECAEWRAGDVEPVAALSLAASPDAQAQAVERAIDTAKRITARGGDVVVLVDAIDGLPPHAARRALAAARNVVDGGSLTIIATAAAPVGGETTIIALDRTLTRTARFPALDLVNSGTLRAELLVGDAGADAIAQARAAALGA</sequence>
<dbReference type="Gene3D" id="1.10.720.10">
    <property type="match status" value="1"/>
</dbReference>
<dbReference type="AlphaFoldDB" id="A0A5B8U6G9"/>
<dbReference type="SMART" id="SM00959">
    <property type="entry name" value="Rho_N"/>
    <property type="match status" value="1"/>
</dbReference>
<dbReference type="SMART" id="SM00357">
    <property type="entry name" value="CSP"/>
    <property type="match status" value="1"/>
</dbReference>
<dbReference type="Gene3D" id="2.40.50.140">
    <property type="entry name" value="Nucleic acid-binding proteins"/>
    <property type="match status" value="1"/>
</dbReference>
<dbReference type="InterPro" id="IPR012340">
    <property type="entry name" value="NA-bd_OB-fold"/>
</dbReference>
<dbReference type="KEGG" id="bsol:FSW04_13795"/>
<comment type="similarity">
    <text evidence="1">Belongs to the Rho family.</text>
</comment>
<dbReference type="InterPro" id="IPR011112">
    <property type="entry name" value="Rho-like_N"/>
</dbReference>
<organism evidence="4 5">
    <name type="scientific">Baekduia soli</name>
    <dbReference type="NCBI Taxonomy" id="496014"/>
    <lineage>
        <taxon>Bacteria</taxon>
        <taxon>Bacillati</taxon>
        <taxon>Actinomycetota</taxon>
        <taxon>Thermoleophilia</taxon>
        <taxon>Solirubrobacterales</taxon>
        <taxon>Baekduiaceae</taxon>
        <taxon>Baekduia</taxon>
    </lineage>
</organism>
<feature type="compositionally biased region" description="Basic residues" evidence="2">
    <location>
        <begin position="77"/>
        <end position="89"/>
    </location>
</feature>
<dbReference type="InterPro" id="IPR011113">
    <property type="entry name" value="Rho_RNA-bd"/>
</dbReference>
<dbReference type="InterPro" id="IPR036269">
    <property type="entry name" value="Rho_N_sf"/>
</dbReference>
<feature type="domain" description="Rho RNA-BD" evidence="3">
    <location>
        <begin position="173"/>
        <end position="246"/>
    </location>
</feature>
<dbReference type="Gene3D" id="3.40.50.300">
    <property type="entry name" value="P-loop containing nucleotide triphosphate hydrolases"/>
    <property type="match status" value="2"/>
</dbReference>
<dbReference type="SUPFAM" id="SSF52540">
    <property type="entry name" value="P-loop containing nucleoside triphosphate hydrolases"/>
    <property type="match status" value="1"/>
</dbReference>
<name>A0A5B8U6G9_9ACTN</name>
<dbReference type="GO" id="GO:0006353">
    <property type="term" value="P:DNA-templated transcription termination"/>
    <property type="evidence" value="ECO:0007669"/>
    <property type="project" value="InterPro"/>
</dbReference>
<dbReference type="GO" id="GO:0005524">
    <property type="term" value="F:ATP binding"/>
    <property type="evidence" value="ECO:0007669"/>
    <property type="project" value="InterPro"/>
</dbReference>
<dbReference type="RefSeq" id="WP_146920178.1">
    <property type="nucleotide sequence ID" value="NZ_CP042430.1"/>
</dbReference>
<evidence type="ECO:0000313" key="4">
    <source>
        <dbReference type="EMBL" id="QEC48531.1"/>
    </source>
</evidence>
<dbReference type="Proteomes" id="UP000321805">
    <property type="component" value="Chromosome"/>
</dbReference>
<accession>A0A5B8U6G9</accession>
<keyword evidence="5" id="KW-1185">Reference proteome</keyword>
<dbReference type="SUPFAM" id="SSF50249">
    <property type="entry name" value="Nucleic acid-binding proteins"/>
    <property type="match status" value="1"/>
</dbReference>
<dbReference type="GO" id="GO:0003723">
    <property type="term" value="F:RNA binding"/>
    <property type="evidence" value="ECO:0007669"/>
    <property type="project" value="UniProtKB-UniRule"/>
</dbReference>
<proteinExistence type="inferred from homology"/>
<dbReference type="SMART" id="SM00382">
    <property type="entry name" value="AAA"/>
    <property type="match status" value="1"/>
</dbReference>
<dbReference type="PANTHER" id="PTHR46425">
    <property type="entry name" value="TRANSCRIPTION TERMINATION FACTOR RHO"/>
    <property type="match status" value="1"/>
</dbReference>
<dbReference type="SUPFAM" id="SSF68912">
    <property type="entry name" value="Rho N-terminal domain-like"/>
    <property type="match status" value="1"/>
</dbReference>
<feature type="compositionally biased region" description="Basic and acidic residues" evidence="2">
    <location>
        <begin position="146"/>
        <end position="171"/>
    </location>
</feature>
<keyword evidence="1" id="KW-0694">RNA-binding</keyword>
<evidence type="ECO:0000256" key="2">
    <source>
        <dbReference type="SAM" id="MobiDB-lite"/>
    </source>
</evidence>
<dbReference type="InterPro" id="IPR011129">
    <property type="entry name" value="CSD"/>
</dbReference>
<feature type="compositionally biased region" description="Acidic residues" evidence="2">
    <location>
        <begin position="119"/>
        <end position="135"/>
    </location>
</feature>
<evidence type="ECO:0000256" key="1">
    <source>
        <dbReference type="PROSITE-ProRule" id="PRU01203"/>
    </source>
</evidence>
<gene>
    <name evidence="4" type="ORF">FSW04_13795</name>
</gene>
<dbReference type="Pfam" id="PF07498">
    <property type="entry name" value="Rho_N"/>
    <property type="match status" value="1"/>
</dbReference>
<feature type="compositionally biased region" description="Acidic residues" evidence="2">
    <location>
        <begin position="93"/>
        <end position="109"/>
    </location>
</feature>
<dbReference type="InterPro" id="IPR027417">
    <property type="entry name" value="P-loop_NTPase"/>
</dbReference>
<feature type="region of interest" description="Disordered" evidence="2">
    <location>
        <begin position="43"/>
        <end position="171"/>
    </location>
</feature>
<evidence type="ECO:0000259" key="3">
    <source>
        <dbReference type="PROSITE" id="PS51856"/>
    </source>
</evidence>
<reference evidence="4 5" key="1">
    <citation type="journal article" date="2018" name="J. Microbiol.">
        <title>Baekduia soli gen. nov., sp. nov., a novel bacterium isolated from the soil of Baekdu Mountain and proposal of a novel family name, Baekduiaceae fam. nov.</title>
        <authorList>
            <person name="An D.S."/>
            <person name="Siddiqi M.Z."/>
            <person name="Kim K.H."/>
            <person name="Yu H.S."/>
            <person name="Im W.T."/>
        </authorList>
    </citation>
    <scope>NUCLEOTIDE SEQUENCE [LARGE SCALE GENOMIC DNA]</scope>
    <source>
        <strain evidence="4 5">BR7-21</strain>
    </source>
</reference>
<dbReference type="PANTHER" id="PTHR46425:SF1">
    <property type="entry name" value="TRANSCRIPTION TERMINATION FACTOR RHO"/>
    <property type="match status" value="1"/>
</dbReference>
<dbReference type="EMBL" id="CP042430">
    <property type="protein sequence ID" value="QEC48531.1"/>
    <property type="molecule type" value="Genomic_DNA"/>
</dbReference>
<dbReference type="PROSITE" id="PS51856">
    <property type="entry name" value="RHO_RNA_BD"/>
    <property type="match status" value="1"/>
</dbReference>